<dbReference type="NCBIfam" id="NF047340">
    <property type="entry name" value="Athe_2463_dom"/>
    <property type="match status" value="1"/>
</dbReference>
<dbReference type="AlphaFoldDB" id="A0A6M6E994"/>
<evidence type="ECO:0000256" key="1">
    <source>
        <dbReference type="SAM" id="MobiDB-lite"/>
    </source>
</evidence>
<evidence type="ECO:0000259" key="3">
    <source>
        <dbReference type="Pfam" id="PF07705"/>
    </source>
</evidence>
<reference evidence="4 5" key="1">
    <citation type="submission" date="2019-10" db="EMBL/GenBank/DDBJ databases">
        <title>Complete genome sequences for adaption low water activity.</title>
        <authorList>
            <person name="Zhao L."/>
            <person name="Zhong J."/>
        </authorList>
    </citation>
    <scope>NUCLEOTIDE SEQUENCE [LARGE SCALE GENOMIC DNA]</scope>
    <source>
        <strain evidence="4 5">FDU301</strain>
        <plasmid evidence="5">pfdu301a</plasmid>
    </source>
</reference>
<dbReference type="Proteomes" id="UP000501076">
    <property type="component" value="Plasmid pFDU301A"/>
</dbReference>
<dbReference type="Gene3D" id="2.60.40.10">
    <property type="entry name" value="Immunoglobulins"/>
    <property type="match status" value="2"/>
</dbReference>
<keyword evidence="2" id="KW-0732">Signal</keyword>
<protein>
    <recommendedName>
        <fullName evidence="3">CARDB domain-containing protein</fullName>
    </recommendedName>
</protein>
<dbReference type="Pfam" id="PF07705">
    <property type="entry name" value="CARDB"/>
    <property type="match status" value="2"/>
</dbReference>
<feature type="chain" id="PRO_5038460018" description="CARDB domain-containing protein" evidence="2">
    <location>
        <begin position="23"/>
        <end position="911"/>
    </location>
</feature>
<accession>A0A6M6E994</accession>
<keyword evidence="4" id="KW-0614">Plasmid</keyword>
<evidence type="ECO:0000313" key="4">
    <source>
        <dbReference type="EMBL" id="QJX80175.1"/>
    </source>
</evidence>
<evidence type="ECO:0000313" key="5">
    <source>
        <dbReference type="Proteomes" id="UP000501076"/>
    </source>
</evidence>
<feature type="domain" description="CARDB" evidence="3">
    <location>
        <begin position="409"/>
        <end position="499"/>
    </location>
</feature>
<dbReference type="RefSeq" id="WP_171778157.1">
    <property type="nucleotide sequence ID" value="NZ_CP045273.1"/>
</dbReference>
<proteinExistence type="predicted"/>
<name>A0A6M6E994_PRIMG</name>
<sequence length="911" mass="102099">MNKKKIIKTSFLLSFMFVGALALSVSIPSLSESVQAKELYGCSPDSDRISEVDTSAKFDNYLKLADVKQSIYVTKAGKTLPLNRDIAINRCLIVYGTPADVVTEGRKANKLGDNGEWLFLGYNENGIQYNNPEYPDIQGGIDYIKTRNFIKYPWDNANLKANIASSPTKPYVLDYGTVTPTYVDPATDTTKSIPGELDRAYDRFYWENCGTDCSLGKRGYFPQVNTALGVPLTGDNLKDYASVQLFPDDYAAGVFNLYQSVKMDDGTYYYFATLYLPPYKLFLQENRDLSIKINNISPSSVYEGSSYTVNYTVCNLGQIAVENPVINYGPDSSQSKSKVINTTIDEQECYTGNISEIAPSVSSDTNKTYYMTVNKDDSNPAKESDRTNNTTTKPFTVLKKSTDGSVTIVSHTPTYPHSNEPVDVTYKVCNLGNYEFRNATLDYGFVGKTTSTKTIGLLAAGDCVTYTSTHTTPEVKDYTGPTTFKVNLKVDNDTNTSNNSDSKTITVRNPDMAVKVIVDNDSSDNTIGTVKVKVSNKMFTQTKENCGVTGSVSCYNPDGTSPGKFRVDVFDTKFTDDPSDDTHIMGIDPDFMPKFTLNQGEDYYFTIDRSKFLTYIKNKYPNTYQSVQFRVVAQLAHYTGEVDWEGNPMYTNNKDEGMLNYFPSRPNVGTFTECSSVNHSITNYFLTSDGVGPIKICAGHYPTYPSTTVESGMQAYHYALYRFFPEPIPKYTVATPETSVKNPNHFSQIFKLPTTEDADKLGDFDSMFIPNKTSNGYYQERGRYMPTGGTFNFEVYKKNKDNSKGQTIALGTVSYNIPSTCYSNSALDINHQYGCDEVLFFLPNSDTGSKKYAKPDSYTQSKVSYPITNTKIPYLNPGKYTFEFKATENFRYFYQKNLIQNGYKWSNPMFR</sequence>
<gene>
    <name evidence="4" type="ORF">FDZ14_29195</name>
</gene>
<dbReference type="InterPro" id="IPR013783">
    <property type="entry name" value="Ig-like_fold"/>
</dbReference>
<organism evidence="4 5">
    <name type="scientific">Priestia megaterium</name>
    <name type="common">Bacillus megaterium</name>
    <dbReference type="NCBI Taxonomy" id="1404"/>
    <lineage>
        <taxon>Bacteria</taxon>
        <taxon>Bacillati</taxon>
        <taxon>Bacillota</taxon>
        <taxon>Bacilli</taxon>
        <taxon>Bacillales</taxon>
        <taxon>Bacillaceae</taxon>
        <taxon>Priestia</taxon>
    </lineage>
</organism>
<feature type="domain" description="CARDB" evidence="3">
    <location>
        <begin position="287"/>
        <end position="393"/>
    </location>
</feature>
<feature type="region of interest" description="Disordered" evidence="1">
    <location>
        <begin position="372"/>
        <end position="395"/>
    </location>
</feature>
<dbReference type="InterPro" id="IPR011635">
    <property type="entry name" value="CARDB"/>
</dbReference>
<evidence type="ECO:0000256" key="2">
    <source>
        <dbReference type="SAM" id="SignalP"/>
    </source>
</evidence>
<geneLocation type="plasmid" evidence="5">
    <name>pfdu301a</name>
</geneLocation>
<dbReference type="EMBL" id="CP045273">
    <property type="protein sequence ID" value="QJX80175.1"/>
    <property type="molecule type" value="Genomic_DNA"/>
</dbReference>
<feature type="compositionally biased region" description="Basic and acidic residues" evidence="1">
    <location>
        <begin position="374"/>
        <end position="386"/>
    </location>
</feature>
<feature type="signal peptide" evidence="2">
    <location>
        <begin position="1"/>
        <end position="22"/>
    </location>
</feature>